<organism evidence="2 3">
    <name type="scientific">Protopolystoma xenopodis</name>
    <dbReference type="NCBI Taxonomy" id="117903"/>
    <lineage>
        <taxon>Eukaryota</taxon>
        <taxon>Metazoa</taxon>
        <taxon>Spiralia</taxon>
        <taxon>Lophotrochozoa</taxon>
        <taxon>Platyhelminthes</taxon>
        <taxon>Monogenea</taxon>
        <taxon>Polyopisthocotylea</taxon>
        <taxon>Polystomatidea</taxon>
        <taxon>Polystomatidae</taxon>
        <taxon>Protopolystoma</taxon>
    </lineage>
</organism>
<dbReference type="InterPro" id="IPR007861">
    <property type="entry name" value="DNA_mismatch_repair_MutS_clamp"/>
</dbReference>
<sequence>VHQIGSSGTDPQHPETRAILFDEVVYSRRKIADFLATLAALETITRLLPRGALSDAIRSGLSTNQKREVCLSTKVPSFGGNDVDTPATSSLLLGLLNFAPEEAGDMSGEEIQSASQIKGRFPRLDNKLAYFTKAFDHETAKQQGKIIPESGVDADYDEAIEEVELSYWGTGRNRFQIEVPESAVSQVSRSWELASQRKGFQRFRTAETRDWLTQMTAAEDRKDAALRNIMRRIFGKFSKE</sequence>
<dbReference type="SUPFAM" id="SSF48334">
    <property type="entry name" value="DNA repair protein MutS, domain III"/>
    <property type="match status" value="1"/>
</dbReference>
<dbReference type="Proteomes" id="UP000784294">
    <property type="component" value="Unassembled WGS sequence"/>
</dbReference>
<protein>
    <recommendedName>
        <fullName evidence="1">DNA mismatch repair protein MutS clamp domain-containing protein</fullName>
    </recommendedName>
</protein>
<feature type="domain" description="DNA mismatch repair protein MutS clamp" evidence="1">
    <location>
        <begin position="174"/>
        <end position="221"/>
    </location>
</feature>
<dbReference type="GO" id="GO:0006298">
    <property type="term" value="P:mismatch repair"/>
    <property type="evidence" value="ECO:0007669"/>
    <property type="project" value="InterPro"/>
</dbReference>
<dbReference type="EMBL" id="CAAALY010000639">
    <property type="protein sequence ID" value="VEL06919.1"/>
    <property type="molecule type" value="Genomic_DNA"/>
</dbReference>
<dbReference type="AlphaFoldDB" id="A0A448WA76"/>
<accession>A0A448WA76</accession>
<evidence type="ECO:0000259" key="1">
    <source>
        <dbReference type="Pfam" id="PF05190"/>
    </source>
</evidence>
<proteinExistence type="predicted"/>
<evidence type="ECO:0000313" key="3">
    <source>
        <dbReference type="Proteomes" id="UP000784294"/>
    </source>
</evidence>
<dbReference type="GO" id="GO:0030983">
    <property type="term" value="F:mismatched DNA binding"/>
    <property type="evidence" value="ECO:0007669"/>
    <property type="project" value="InterPro"/>
</dbReference>
<dbReference type="InterPro" id="IPR036187">
    <property type="entry name" value="DNA_mismatch_repair_MutS_sf"/>
</dbReference>
<dbReference type="OrthoDB" id="10252754at2759"/>
<dbReference type="Gene3D" id="1.10.1420.10">
    <property type="match status" value="3"/>
</dbReference>
<name>A0A448WA76_9PLAT</name>
<comment type="caution">
    <text evidence="2">The sequence shown here is derived from an EMBL/GenBank/DDBJ whole genome shotgun (WGS) entry which is preliminary data.</text>
</comment>
<keyword evidence="3" id="KW-1185">Reference proteome</keyword>
<reference evidence="2" key="1">
    <citation type="submission" date="2018-11" db="EMBL/GenBank/DDBJ databases">
        <authorList>
            <consortium name="Pathogen Informatics"/>
        </authorList>
    </citation>
    <scope>NUCLEOTIDE SEQUENCE</scope>
</reference>
<evidence type="ECO:0000313" key="2">
    <source>
        <dbReference type="EMBL" id="VEL06919.1"/>
    </source>
</evidence>
<dbReference type="Pfam" id="PF05190">
    <property type="entry name" value="MutS_IV"/>
    <property type="match status" value="1"/>
</dbReference>
<feature type="non-terminal residue" evidence="2">
    <location>
        <position position="1"/>
    </location>
</feature>
<dbReference type="GO" id="GO:0005524">
    <property type="term" value="F:ATP binding"/>
    <property type="evidence" value="ECO:0007669"/>
    <property type="project" value="InterPro"/>
</dbReference>
<dbReference type="FunFam" id="1.10.1420.10:FF:000005">
    <property type="entry name" value="DNA mismatch repair protein"/>
    <property type="match status" value="1"/>
</dbReference>
<gene>
    <name evidence="2" type="ORF">PXEA_LOCUS359</name>
</gene>